<organism evidence="5 8">
    <name type="scientific">Caldisericum exile (strain DSM 21853 / NBRC 104410 / AZM16c01)</name>
    <dbReference type="NCBI Taxonomy" id="511051"/>
    <lineage>
        <taxon>Bacteria</taxon>
        <taxon>Pseudomonadati</taxon>
        <taxon>Caldisericota/Cryosericota group</taxon>
        <taxon>Caldisericota</taxon>
        <taxon>Caldisericia</taxon>
        <taxon>Caldisericales</taxon>
        <taxon>Caldisericaceae</taxon>
        <taxon>Caldisericum</taxon>
    </lineage>
</organism>
<dbReference type="OrthoDB" id="9767746at2"/>
<dbReference type="KEGG" id="cex:CSE_12510"/>
<dbReference type="GO" id="GO:0004803">
    <property type="term" value="F:transposase activity"/>
    <property type="evidence" value="ECO:0007669"/>
    <property type="project" value="InterPro"/>
</dbReference>
<dbReference type="PANTHER" id="PTHR34614:SF2">
    <property type="entry name" value="TRANSPOSASE IS4-LIKE DOMAIN-CONTAINING PROTEIN"/>
    <property type="match status" value="1"/>
</dbReference>
<dbReference type="GO" id="GO:0003677">
    <property type="term" value="F:DNA binding"/>
    <property type="evidence" value="ECO:0007669"/>
    <property type="project" value="InterPro"/>
</dbReference>
<evidence type="ECO:0000313" key="4">
    <source>
        <dbReference type="EMBL" id="BAL80650.1"/>
    </source>
</evidence>
<dbReference type="EMBL" id="AP012051">
    <property type="protein sequence ID" value="BAL80483.1"/>
    <property type="molecule type" value="Genomic_DNA"/>
</dbReference>
<keyword evidence="8" id="KW-1185">Reference proteome</keyword>
<sequence length="556" mass="64531">MFVKVTKSGKHKYVSIVSAYRDKEKSIIKHKVILNLGRLDMIENNPMFGRLGLRLAELSKFKDMIDLNTVKGGNVVNTGYAVYKKLWDNYGLNKLLNDMREKTNIQFDLNTSIFLMAAEHLMNPKSKLGTYNNQLHYANLPSVGLNHLYRSLDILSEHKETIEDYLFNKQKSLFNMNVDVVFYDATTFRFESVKKDTLRDFGFSKENRVNEVQVVLGLLIDMVGRPIGYELFPGNTFEGKTLESSLDKLSGRFGIRRVIIVADRGLNSKLNLKKIKDKGYDYIVSSRIKSMKKDVQESILNEEGYVTIKGKDTLNLNSADSSQDEETFRYKLLDYVNTVRDTDNKLYDLKEKLLVTYSPLRAQKDREDRQRLIDKGVKFLDNPSAISGSLKRGGRKYLKETNKLNWELDKNAMSRDEMFDGYYAIEVSKTDMNVNDILDAHHALWKIEESFRIMKSTLEVRPIFHWTEKRIKGHFVVCFLSFLLERTLELTLKENNIKASPERIKEALNLMNLTEFSAEGHSFYLKTKWDELGNKILKILHIKPPKNITPFEELRI</sequence>
<dbReference type="KEGG" id="cex:CSE_15740"/>
<protein>
    <submittedName>
        <fullName evidence="5">Transposase for insertion sequence element</fullName>
    </submittedName>
</protein>
<reference evidence="5 8" key="1">
    <citation type="submission" date="2011-01" db="EMBL/GenBank/DDBJ databases">
        <title>Whole genome sequence of Caldisericum exile AZM16c01.</title>
        <authorList>
            <person name="Narita-Yamada S."/>
            <person name="Kawakoshi A."/>
            <person name="Nakamura S."/>
            <person name="Sasagawa M."/>
            <person name="Fukada J."/>
            <person name="Sekine M."/>
            <person name="Kato Y."/>
            <person name="Fukai R."/>
            <person name="Sasaki K."/>
            <person name="Hanamaki A."/>
            <person name="Narita H."/>
            <person name="Konno Y."/>
            <person name="Mori K."/>
            <person name="Yamazaki S."/>
            <person name="Suzuki K."/>
            <person name="Fujita N."/>
        </authorList>
    </citation>
    <scope>NUCLEOTIDE SEQUENCE [LARGE SCALE GENOMIC DNA]</scope>
    <source>
        <strain evidence="5">AZM16c01</strain>
        <strain evidence="8">DSM 21853 / NBRC 104410 / AZM16c01</strain>
    </source>
</reference>
<dbReference type="EMBL" id="AP012051">
    <property type="protein sequence ID" value="BAL80248.1"/>
    <property type="molecule type" value="Genomic_DNA"/>
</dbReference>
<dbReference type="PANTHER" id="PTHR34614">
    <property type="match status" value="1"/>
</dbReference>
<proteinExistence type="predicted"/>
<dbReference type="InterPro" id="IPR002559">
    <property type="entry name" value="Transposase_11"/>
</dbReference>
<evidence type="ECO:0000313" key="2">
    <source>
        <dbReference type="EMBL" id="BAL80248.1"/>
    </source>
</evidence>
<evidence type="ECO:0000313" key="3">
    <source>
        <dbReference type="EMBL" id="BAL80483.1"/>
    </source>
</evidence>
<dbReference type="KEGG" id="cex:CSE_08840"/>
<dbReference type="AlphaFoldDB" id="A0A7U6GEQ3"/>
<dbReference type="KEGG" id="cex:CSE_03570"/>
<dbReference type="Proteomes" id="UP000004793">
    <property type="component" value="Chromosome"/>
</dbReference>
<feature type="domain" description="Transposase IS4-like" evidence="1">
    <location>
        <begin position="180"/>
        <end position="471"/>
    </location>
</feature>
<name>A0A7U6GEQ3_CALEA</name>
<evidence type="ECO:0000313" key="8">
    <source>
        <dbReference type="Proteomes" id="UP000004793"/>
    </source>
</evidence>
<dbReference type="GO" id="GO:0006313">
    <property type="term" value="P:DNA transposition"/>
    <property type="evidence" value="ECO:0007669"/>
    <property type="project" value="InterPro"/>
</dbReference>
<dbReference type="KEGG" id="cex:CSE_05240"/>
<dbReference type="NCBIfam" id="NF033559">
    <property type="entry name" value="transpos_IS1634"/>
    <property type="match status" value="1"/>
</dbReference>
<dbReference type="EMBL" id="AP012051">
    <property type="protein sequence ID" value="BAL81010.1"/>
    <property type="molecule type" value="Genomic_DNA"/>
</dbReference>
<dbReference type="InterPro" id="IPR047654">
    <property type="entry name" value="IS1634_transpos"/>
</dbReference>
<gene>
    <name evidence="2" type="ordered locus">CSE_01220</name>
    <name evidence="3" type="ordered locus">CSE_03570</name>
    <name evidence="4" type="ordered locus">CSE_05240</name>
    <name evidence="5" type="ordered locus">CSE_08840</name>
    <name evidence="6" type="ordered locus">CSE_12510</name>
    <name evidence="7" type="ordered locus">CSE_15740</name>
</gene>
<dbReference type="RefSeq" id="WP_014452655.1">
    <property type="nucleotide sequence ID" value="NC_017096.1"/>
</dbReference>
<evidence type="ECO:0000313" key="7">
    <source>
        <dbReference type="EMBL" id="BAL81700.1"/>
    </source>
</evidence>
<dbReference type="EMBL" id="AP012051">
    <property type="protein sequence ID" value="BAL81700.1"/>
    <property type="molecule type" value="Genomic_DNA"/>
</dbReference>
<dbReference type="Pfam" id="PF01609">
    <property type="entry name" value="DDE_Tnp_1"/>
    <property type="match status" value="1"/>
</dbReference>
<evidence type="ECO:0000313" key="5">
    <source>
        <dbReference type="EMBL" id="BAL81010.1"/>
    </source>
</evidence>
<dbReference type="KEGG" id="cex:CSE_01220"/>
<dbReference type="EMBL" id="AP012051">
    <property type="protein sequence ID" value="BAL81377.1"/>
    <property type="molecule type" value="Genomic_DNA"/>
</dbReference>
<evidence type="ECO:0000313" key="6">
    <source>
        <dbReference type="EMBL" id="BAL81377.1"/>
    </source>
</evidence>
<evidence type="ECO:0000259" key="1">
    <source>
        <dbReference type="Pfam" id="PF01609"/>
    </source>
</evidence>
<dbReference type="EMBL" id="AP012051">
    <property type="protein sequence ID" value="BAL80650.1"/>
    <property type="molecule type" value="Genomic_DNA"/>
</dbReference>
<accession>A0A7U6GEQ3</accession>